<dbReference type="PANTHER" id="PTHR44826">
    <property type="entry name" value="SPORE COAT PROTEIN SP85"/>
    <property type="match status" value="1"/>
</dbReference>
<organism evidence="2">
    <name type="scientific">Timema monikensis</name>
    <dbReference type="NCBI Taxonomy" id="170555"/>
    <lineage>
        <taxon>Eukaryota</taxon>
        <taxon>Metazoa</taxon>
        <taxon>Ecdysozoa</taxon>
        <taxon>Arthropoda</taxon>
        <taxon>Hexapoda</taxon>
        <taxon>Insecta</taxon>
        <taxon>Pterygota</taxon>
        <taxon>Neoptera</taxon>
        <taxon>Polyneoptera</taxon>
        <taxon>Phasmatodea</taxon>
        <taxon>Timematodea</taxon>
        <taxon>Timematoidea</taxon>
        <taxon>Timematidae</taxon>
        <taxon>Timema</taxon>
    </lineage>
</organism>
<evidence type="ECO:0000256" key="1">
    <source>
        <dbReference type="SAM" id="MobiDB-lite"/>
    </source>
</evidence>
<accession>A0A7R9E4C0</accession>
<gene>
    <name evidence="2" type="ORF">TMSB3V08_LOCUS4015</name>
</gene>
<sequence>MMQQRSSNVDNLLTKVDKDSISSVIELGYPEWEIYPSNLSSKEDEKRTNIKQMTKLNQEEVYLHLYGERVWRTILRKPIFSTPEPSLNINLAVISRPVFCANDAFRPSEAVYLCLKVVCWGNKELLAKSPCSQLCLKVVCWGKKELLVKSPRSQLCLKVVCWGNKELLAKSPRSQLCVKVVFWGNKELLATSTSQRCKTCIGRSVHLSVRLSISQSFCPSLRRSVHLSVVLSISPSFCPSLRRSVHLSVVLSISPSFCPSLRRSVHLSVVLSISPSFCPSLRRSVHLSVVLSISPSFCPSLRRSVHLSVVLSISPSFCPSLRRSVHLSVVLSISPSFCPSLRRSVHLSVVLSISPSFCPSLRRSVHLSVVLSISPSFCPSLRRSVHLSVVLSISPSFCPSLRRSVHLSVVLSISPSFCPSLRRSVHLSVRLSISLTKAETILPFGLKHDWWKRNRYSSCQMLMGTFVWMMVEKEVGREREREYINSRGYLGPQLGTRERLGPQAGTRERLGPQAGTRERLGPQAVRDVKKEEVKSFGSSFSSATAHDVIWGRSAAISQAWCAGVMKELLAKSPHSQLCLKVVCWGKKELLAKSPISQLCVKVVCWGKEVLATSTNQRCETCLRESGKPTRKTTLDAPDQYSNLDPVLISLVYYEISALDHAANEIMSRMDGRKRNNGGYNDDDDDYDGRLVFIPRKKPTPMLLFFKRENLGNFIFRKLHESYIYDEIKV</sequence>
<evidence type="ECO:0000313" key="2">
    <source>
        <dbReference type="EMBL" id="CAD7427151.1"/>
    </source>
</evidence>
<proteinExistence type="predicted"/>
<dbReference type="PANTHER" id="PTHR44826:SF14">
    <property type="entry name" value="G-PROTEIN COUPLED RECEPTORS FAMILY 1 PROFILE DOMAIN-CONTAINING PROTEIN"/>
    <property type="match status" value="1"/>
</dbReference>
<dbReference type="EMBL" id="OB793388">
    <property type="protein sequence ID" value="CAD7427151.1"/>
    <property type="molecule type" value="Genomic_DNA"/>
</dbReference>
<name>A0A7R9E4C0_9NEOP</name>
<feature type="region of interest" description="Disordered" evidence="1">
    <location>
        <begin position="494"/>
        <end position="516"/>
    </location>
</feature>
<reference evidence="2" key="1">
    <citation type="submission" date="2020-11" db="EMBL/GenBank/DDBJ databases">
        <authorList>
            <person name="Tran Van P."/>
        </authorList>
    </citation>
    <scope>NUCLEOTIDE SEQUENCE</scope>
</reference>
<dbReference type="InterPro" id="IPR051860">
    <property type="entry name" value="Plasmodium_CSP_Invasion"/>
</dbReference>
<protein>
    <submittedName>
        <fullName evidence="2">Uncharacterized protein</fullName>
    </submittedName>
</protein>
<feature type="compositionally biased region" description="Basic and acidic residues" evidence="1">
    <location>
        <begin position="496"/>
        <end position="516"/>
    </location>
</feature>
<dbReference type="AlphaFoldDB" id="A0A7R9E4C0"/>